<comment type="similarity">
    <text evidence="1">Belongs to the peptidase S51 family.</text>
</comment>
<evidence type="ECO:0000256" key="4">
    <source>
        <dbReference type="ARBA" id="ARBA00022825"/>
    </source>
</evidence>
<sequence>MRLFLASYRFGAFRDRFVRLTGGPGPIAVIANACDAWPRQWQAAVTSDVRPLRELGYAPEVVDLREYTGRPAALERTLRRFPAVWVRGGNTFVLRARFATSGADAVLAALLAEDALAYAGYSAGAALLGPSLHGLEDSDDPAEVLPATGTETRWDGLGLVDHRFVVHLDSPTDPDGHAPVLARRFAAEGVAYWALTDDDVVLVDGGPPEVLRGRPGTRPVS</sequence>
<dbReference type="Proteomes" id="UP001601444">
    <property type="component" value="Unassembled WGS sequence"/>
</dbReference>
<gene>
    <name evidence="5" type="ORF">ACFYTF_08055</name>
</gene>
<proteinExistence type="inferred from homology"/>
<keyword evidence="6" id="KW-1185">Reference proteome</keyword>
<evidence type="ECO:0000313" key="5">
    <source>
        <dbReference type="EMBL" id="MFF0542777.1"/>
    </source>
</evidence>
<reference evidence="5 6" key="1">
    <citation type="submission" date="2024-10" db="EMBL/GenBank/DDBJ databases">
        <title>The Natural Products Discovery Center: Release of the First 8490 Sequenced Strains for Exploring Actinobacteria Biosynthetic Diversity.</title>
        <authorList>
            <person name="Kalkreuter E."/>
            <person name="Kautsar S.A."/>
            <person name="Yang D."/>
            <person name="Bader C.D."/>
            <person name="Teijaro C.N."/>
            <person name="Fluegel L."/>
            <person name="Davis C.M."/>
            <person name="Simpson J.R."/>
            <person name="Lauterbach L."/>
            <person name="Steele A.D."/>
            <person name="Gui C."/>
            <person name="Meng S."/>
            <person name="Li G."/>
            <person name="Viehrig K."/>
            <person name="Ye F."/>
            <person name="Su P."/>
            <person name="Kiefer A.F."/>
            <person name="Nichols A."/>
            <person name="Cepeda A.J."/>
            <person name="Yan W."/>
            <person name="Fan B."/>
            <person name="Jiang Y."/>
            <person name="Adhikari A."/>
            <person name="Zheng C.-J."/>
            <person name="Schuster L."/>
            <person name="Cowan T.M."/>
            <person name="Smanski M.J."/>
            <person name="Chevrette M.G."/>
            <person name="De Carvalho L.P.S."/>
            <person name="Shen B."/>
        </authorList>
    </citation>
    <scope>NUCLEOTIDE SEQUENCE [LARGE SCALE GENOMIC DNA]</scope>
    <source>
        <strain evidence="5 6">NPDC004045</strain>
    </source>
</reference>
<comment type="caution">
    <text evidence="5">The sequence shown here is derived from an EMBL/GenBank/DDBJ whole genome shotgun (WGS) entry which is preliminary data.</text>
</comment>
<dbReference type="PANTHER" id="PTHR20842:SF0">
    <property type="entry name" value="ALPHA-ASPARTYL DIPEPTIDASE"/>
    <property type="match status" value="1"/>
</dbReference>
<dbReference type="SUPFAM" id="SSF52317">
    <property type="entry name" value="Class I glutamine amidotransferase-like"/>
    <property type="match status" value="1"/>
</dbReference>
<organism evidence="5 6">
    <name type="scientific">Nocardia thailandica</name>
    <dbReference type="NCBI Taxonomy" id="257275"/>
    <lineage>
        <taxon>Bacteria</taxon>
        <taxon>Bacillati</taxon>
        <taxon>Actinomycetota</taxon>
        <taxon>Actinomycetes</taxon>
        <taxon>Mycobacteriales</taxon>
        <taxon>Nocardiaceae</taxon>
        <taxon>Nocardia</taxon>
    </lineage>
</organism>
<dbReference type="PANTHER" id="PTHR20842">
    <property type="entry name" value="PROTEASE S51 ALPHA-ASPARTYL DIPEPTIDASE"/>
    <property type="match status" value="1"/>
</dbReference>
<evidence type="ECO:0000256" key="2">
    <source>
        <dbReference type="ARBA" id="ARBA00022670"/>
    </source>
</evidence>
<dbReference type="RefSeq" id="WP_387699533.1">
    <property type="nucleotide sequence ID" value="NZ_JBIAMX010000003.1"/>
</dbReference>
<protein>
    <submittedName>
        <fullName evidence="5">Type 1 glutamine amidotransferase-like domain-containing protein</fullName>
    </submittedName>
</protein>
<dbReference type="Pfam" id="PF03575">
    <property type="entry name" value="Peptidase_S51"/>
    <property type="match status" value="1"/>
</dbReference>
<dbReference type="InterPro" id="IPR029062">
    <property type="entry name" value="Class_I_gatase-like"/>
</dbReference>
<dbReference type="EMBL" id="JBIAMX010000003">
    <property type="protein sequence ID" value="MFF0542777.1"/>
    <property type="molecule type" value="Genomic_DNA"/>
</dbReference>
<accession>A0ABW6PK65</accession>
<dbReference type="InterPro" id="IPR005320">
    <property type="entry name" value="Peptidase_S51"/>
</dbReference>
<dbReference type="Gene3D" id="3.40.50.880">
    <property type="match status" value="1"/>
</dbReference>
<keyword evidence="2" id="KW-0645">Protease</keyword>
<keyword evidence="3" id="KW-0378">Hydrolase</keyword>
<name>A0ABW6PK65_9NOCA</name>
<evidence type="ECO:0000256" key="3">
    <source>
        <dbReference type="ARBA" id="ARBA00022801"/>
    </source>
</evidence>
<evidence type="ECO:0000313" key="6">
    <source>
        <dbReference type="Proteomes" id="UP001601444"/>
    </source>
</evidence>
<evidence type="ECO:0000256" key="1">
    <source>
        <dbReference type="ARBA" id="ARBA00006534"/>
    </source>
</evidence>
<keyword evidence="4" id="KW-0720">Serine protease</keyword>